<dbReference type="EMBL" id="LJGW01000566">
    <property type="protein sequence ID" value="OEV06983.1"/>
    <property type="molecule type" value="Genomic_DNA"/>
</dbReference>
<evidence type="ECO:0000313" key="1">
    <source>
        <dbReference type="EMBL" id="OEV06983.1"/>
    </source>
</evidence>
<sequence>EMPPSLARDLRRWATGTASWLRTSGARLVIACGPELWAELGELLPAELLYGGVERGQAADGARDGAPPCVHLGELYGPQAARARELYGVGAGETAPADAGHPLALRMLAEIHAAQGPATGGAHRDVHGWPTAVTGDAPPGRDDIFDAHLDLVALRIANRLARTAVGPACSARTLRRLAARTAGALHEAARRCLGQGQGALRRDDFDAVFPRRGGWADAVLAEGVMEAAGDEFRFADEEFGDWLQGRHLDVDAALDALVHGAGADARDGAPRHPVSAAVLPRHRVGVVVHALVLGARLDGTAALERRLRPLAEVALAGGESGAVWWARTLLRETLLRLPDARPCDGLLRGLAERIADGDADEGDACGGYGRERACADGPSYPDGFGPSFWRGLALPTAQRTGLLRLLLPADPPPSGPGGRREEERFLDVVADMLEAEPATVLPLLCGWFTDRRPLADRHRDGRESGDVCRLPRPTVASAAQALLYTHRRLALDTTLDLLTDACHPRADELLGDLAQEEPAALCRAVERWARQESALRQIAAAEYGPRMVARARTDDDRLRLERGAQALLRIPGDPSAYATAALAM</sequence>
<feature type="non-terminal residue" evidence="1">
    <location>
        <position position="584"/>
    </location>
</feature>
<gene>
    <name evidence="1" type="ORF">AN218_29725</name>
</gene>
<protein>
    <recommendedName>
        <fullName evidence="3">Serine protease</fullName>
    </recommendedName>
</protein>
<name>A0A1E7KT04_9ACTN</name>
<organism evidence="1 2">
    <name type="scientific">Streptomyces nanshensis</name>
    <dbReference type="NCBI Taxonomy" id="518642"/>
    <lineage>
        <taxon>Bacteria</taxon>
        <taxon>Bacillati</taxon>
        <taxon>Actinomycetota</taxon>
        <taxon>Actinomycetes</taxon>
        <taxon>Kitasatosporales</taxon>
        <taxon>Streptomycetaceae</taxon>
        <taxon>Streptomyces</taxon>
    </lineage>
</organism>
<evidence type="ECO:0008006" key="3">
    <source>
        <dbReference type="Google" id="ProtNLM"/>
    </source>
</evidence>
<evidence type="ECO:0000313" key="2">
    <source>
        <dbReference type="Proteomes" id="UP000176005"/>
    </source>
</evidence>
<accession>A0A1E7KT04</accession>
<proteinExistence type="predicted"/>
<dbReference type="AlphaFoldDB" id="A0A1E7KT04"/>
<comment type="caution">
    <text evidence="1">The sequence shown here is derived from an EMBL/GenBank/DDBJ whole genome shotgun (WGS) entry which is preliminary data.</text>
</comment>
<keyword evidence="2" id="KW-1185">Reference proteome</keyword>
<reference evidence="1 2" key="1">
    <citation type="journal article" date="2016" name="Front. Microbiol.">
        <title>Comparative Genomics Analysis of Streptomyces Species Reveals Their Adaptation to the Marine Environment and Their Diversity at the Genomic Level.</title>
        <authorList>
            <person name="Tian X."/>
            <person name="Zhang Z."/>
            <person name="Yang T."/>
            <person name="Chen M."/>
            <person name="Li J."/>
            <person name="Chen F."/>
            <person name="Yang J."/>
            <person name="Li W."/>
            <person name="Zhang B."/>
            <person name="Zhang Z."/>
            <person name="Wu J."/>
            <person name="Zhang C."/>
            <person name="Long L."/>
            <person name="Xiao J."/>
        </authorList>
    </citation>
    <scope>NUCLEOTIDE SEQUENCE [LARGE SCALE GENOMIC DNA]</scope>
    <source>
        <strain evidence="1 2">SCSIO 10429</strain>
    </source>
</reference>
<dbReference type="Proteomes" id="UP000176005">
    <property type="component" value="Unassembled WGS sequence"/>
</dbReference>
<feature type="non-terminal residue" evidence="1">
    <location>
        <position position="1"/>
    </location>
</feature>